<dbReference type="EMBL" id="CP003607">
    <property type="protein sequence ID" value="AFY84956.1"/>
    <property type="molecule type" value="Genomic_DNA"/>
</dbReference>
<dbReference type="KEGG" id="oac:Oscil6304_5470"/>
<dbReference type="CDD" id="cd07812">
    <property type="entry name" value="SRPBCC"/>
    <property type="match status" value="1"/>
</dbReference>
<gene>
    <name evidence="1" type="ORF">Oscil6304_5470</name>
</gene>
<name>K9TS08_9CYAN</name>
<dbReference type="Pfam" id="PF10604">
    <property type="entry name" value="Polyketide_cyc2"/>
    <property type="match status" value="1"/>
</dbReference>
<dbReference type="InterPro" id="IPR019587">
    <property type="entry name" value="Polyketide_cyclase/dehydratase"/>
</dbReference>
<dbReference type="eggNOG" id="COG3832">
    <property type="taxonomic scope" value="Bacteria"/>
</dbReference>
<protein>
    <submittedName>
        <fullName evidence="1">Polyketide cyclase / dehydrase and lipid transport</fullName>
    </submittedName>
</protein>
<organism evidence="1 2">
    <name type="scientific">Oscillatoria acuminata PCC 6304</name>
    <dbReference type="NCBI Taxonomy" id="56110"/>
    <lineage>
        <taxon>Bacteria</taxon>
        <taxon>Bacillati</taxon>
        <taxon>Cyanobacteriota</taxon>
        <taxon>Cyanophyceae</taxon>
        <taxon>Oscillatoriophycideae</taxon>
        <taxon>Oscillatoriales</taxon>
        <taxon>Oscillatoriaceae</taxon>
        <taxon>Oscillatoria</taxon>
    </lineage>
</organism>
<dbReference type="STRING" id="56110.Oscil6304_5470"/>
<dbReference type="OrthoDB" id="557779at2"/>
<proteinExistence type="predicted"/>
<reference evidence="1 2" key="1">
    <citation type="submission" date="2012-06" db="EMBL/GenBank/DDBJ databases">
        <title>Finished chromosome of genome of Oscillatoria acuminata PCC 6304.</title>
        <authorList>
            <consortium name="US DOE Joint Genome Institute"/>
            <person name="Gugger M."/>
            <person name="Coursin T."/>
            <person name="Rippka R."/>
            <person name="Tandeau De Marsac N."/>
            <person name="Huntemann M."/>
            <person name="Wei C.-L."/>
            <person name="Han J."/>
            <person name="Detter J.C."/>
            <person name="Han C."/>
            <person name="Tapia R."/>
            <person name="Davenport K."/>
            <person name="Daligault H."/>
            <person name="Erkkila T."/>
            <person name="Gu W."/>
            <person name="Munk A.C.C."/>
            <person name="Teshima H."/>
            <person name="Xu Y."/>
            <person name="Chain P."/>
            <person name="Chen A."/>
            <person name="Krypides N."/>
            <person name="Mavromatis K."/>
            <person name="Markowitz V."/>
            <person name="Szeto E."/>
            <person name="Ivanova N."/>
            <person name="Mikhailova N."/>
            <person name="Ovchinnikova G."/>
            <person name="Pagani I."/>
            <person name="Pati A."/>
            <person name="Goodwin L."/>
            <person name="Peters L."/>
            <person name="Pitluck S."/>
            <person name="Woyke T."/>
            <person name="Kerfeld C."/>
        </authorList>
    </citation>
    <scope>NUCLEOTIDE SEQUENCE [LARGE SCALE GENOMIC DNA]</scope>
    <source>
        <strain evidence="1 2">PCC 6304</strain>
    </source>
</reference>
<dbReference type="Proteomes" id="UP000010367">
    <property type="component" value="Chromosome"/>
</dbReference>
<dbReference type="InterPro" id="IPR023393">
    <property type="entry name" value="START-like_dom_sf"/>
</dbReference>
<evidence type="ECO:0000313" key="1">
    <source>
        <dbReference type="EMBL" id="AFY84956.1"/>
    </source>
</evidence>
<dbReference type="SUPFAM" id="SSF55961">
    <property type="entry name" value="Bet v1-like"/>
    <property type="match status" value="1"/>
</dbReference>
<accession>K9TS08</accession>
<keyword evidence="2" id="KW-1185">Reference proteome</keyword>
<evidence type="ECO:0000313" key="2">
    <source>
        <dbReference type="Proteomes" id="UP000010367"/>
    </source>
</evidence>
<sequence length="156" mass="17915">MSSQVFEQSIQIQAGPPVVDYCITDRSLMHQWLNPALRCEPIGEWDTSVGSRSRFILNIPLLQPSLNCVIAQREPGLIVWEFQGFFKGCDRWDCQPDGNQTRLVNRFEFEIPNPAVSWGFNLFAATWTQKDMQAQLRRLKQIAEQLDREGAEGSTR</sequence>
<dbReference type="AlphaFoldDB" id="K9TS08"/>
<dbReference type="InParanoid" id="K9TS08"/>
<dbReference type="Gene3D" id="3.30.530.20">
    <property type="match status" value="1"/>
</dbReference>
<dbReference type="PATRIC" id="fig|56110.3.peg.6708"/>
<dbReference type="RefSeq" id="WP_015151567.1">
    <property type="nucleotide sequence ID" value="NC_019693.1"/>
</dbReference>
<dbReference type="HOGENOM" id="CLU_1692995_0_0_3"/>